<dbReference type="PANTHER" id="PTHR31524:SF2">
    <property type="entry name" value="PROTEIN CBG10426"/>
    <property type="match status" value="1"/>
</dbReference>
<proteinExistence type="predicted"/>
<reference evidence="2" key="1">
    <citation type="submission" date="2022-11" db="UniProtKB">
        <authorList>
            <consortium name="WormBaseParasite"/>
        </authorList>
    </citation>
    <scope>IDENTIFICATION</scope>
</reference>
<evidence type="ECO:0000313" key="1">
    <source>
        <dbReference type="Proteomes" id="UP000887578"/>
    </source>
</evidence>
<keyword evidence="1" id="KW-1185">Reference proteome</keyword>
<name>A0A914PEE0_9BILA</name>
<dbReference type="AlphaFoldDB" id="A0A914PEE0"/>
<protein>
    <submittedName>
        <fullName evidence="2">Uncharacterized protein</fullName>
    </submittedName>
</protein>
<dbReference type="Proteomes" id="UP000887578">
    <property type="component" value="Unplaced"/>
</dbReference>
<dbReference type="PANTHER" id="PTHR31524">
    <property type="match status" value="1"/>
</dbReference>
<organism evidence="1 2">
    <name type="scientific">Panagrolaimus davidi</name>
    <dbReference type="NCBI Taxonomy" id="227884"/>
    <lineage>
        <taxon>Eukaryota</taxon>
        <taxon>Metazoa</taxon>
        <taxon>Ecdysozoa</taxon>
        <taxon>Nematoda</taxon>
        <taxon>Chromadorea</taxon>
        <taxon>Rhabditida</taxon>
        <taxon>Tylenchina</taxon>
        <taxon>Panagrolaimomorpha</taxon>
        <taxon>Panagrolaimoidea</taxon>
        <taxon>Panagrolaimidae</taxon>
        <taxon>Panagrolaimus</taxon>
    </lineage>
</organism>
<accession>A0A914PEE0</accession>
<evidence type="ECO:0000313" key="2">
    <source>
        <dbReference type="WBParaSite" id="PDA_v2.g1603.t1"/>
    </source>
</evidence>
<sequence>MQNTKQCKYGELIRVGAGWQTQNKLNIEYPWPVFGSFSYKVAEATNCFMIESHVYTRAPEFKLESPNGEENDCFYKAGVCSLESGIVLLWQPILEDARRFVRLAKWGGSAMGMTWIANDQEFALSFYDPSHINDNGNHMVIADQGFAIEKQQFKQFHTTRWRRDVNKSLEGAVYSPQMAGHLTALDLGIRKTMRKAFMRQRANICGSLETNAKLVEAMIVANPTQAARSLLKEDLVQARVVASGILEVWPCVELKPEEWKYRSVKDKCYEYVPIAVNDTGTVHEAFLDPITLIV</sequence>
<dbReference type="WBParaSite" id="PDA_v2.g1603.t1">
    <property type="protein sequence ID" value="PDA_v2.g1603.t1"/>
    <property type="gene ID" value="PDA_v2.g1603"/>
</dbReference>